<dbReference type="AlphaFoldDB" id="A0A4S4C8K0"/>
<dbReference type="OrthoDB" id="2665290at2"/>
<feature type="transmembrane region" description="Helical" evidence="1">
    <location>
        <begin position="12"/>
        <end position="33"/>
    </location>
</feature>
<keyword evidence="1" id="KW-1133">Transmembrane helix</keyword>
<comment type="caution">
    <text evidence="2">The sequence shown here is derived from an EMBL/GenBank/DDBJ whole genome shotgun (WGS) entry which is preliminary data.</text>
</comment>
<evidence type="ECO:0000313" key="3">
    <source>
        <dbReference type="Proteomes" id="UP000310636"/>
    </source>
</evidence>
<proteinExistence type="predicted"/>
<keyword evidence="1" id="KW-0472">Membrane</keyword>
<sequence length="62" mass="6896">MIAWGRIVRSITLGMVIAVLAIGLLPFLLVYALSDMNGVIDLDSTPFCLFLSRFIQRGKRGR</sequence>
<accession>A0A4S4C8K0</accession>
<keyword evidence="3" id="KW-1185">Reference proteome</keyword>
<keyword evidence="1" id="KW-0812">Transmembrane</keyword>
<protein>
    <submittedName>
        <fullName evidence="2">Uncharacterized protein</fullName>
    </submittedName>
</protein>
<dbReference type="Proteomes" id="UP000310636">
    <property type="component" value="Unassembled WGS sequence"/>
</dbReference>
<evidence type="ECO:0000313" key="2">
    <source>
        <dbReference type="EMBL" id="THF83695.1"/>
    </source>
</evidence>
<name>A0A4S4C8K0_9BACL</name>
<reference evidence="2 3" key="1">
    <citation type="submission" date="2019-04" db="EMBL/GenBank/DDBJ databases">
        <title>Cohnella sp. nov. isolated from preserved vegetables.</title>
        <authorList>
            <person name="Lin S.-Y."/>
            <person name="Hung M.-H."/>
            <person name="Young C.-C."/>
        </authorList>
    </citation>
    <scope>NUCLEOTIDE SEQUENCE [LARGE SCALE GENOMIC DNA]</scope>
    <source>
        <strain evidence="2 3">CC-MHH1044</strain>
    </source>
</reference>
<dbReference type="RefSeq" id="WP_136368324.1">
    <property type="nucleotide sequence ID" value="NZ_SSOB01000003.1"/>
</dbReference>
<dbReference type="EMBL" id="SSOB01000003">
    <property type="protein sequence ID" value="THF83695.1"/>
    <property type="molecule type" value="Genomic_DNA"/>
</dbReference>
<evidence type="ECO:0000256" key="1">
    <source>
        <dbReference type="SAM" id="Phobius"/>
    </source>
</evidence>
<gene>
    <name evidence="2" type="ORF">E6C55_03110</name>
</gene>
<organism evidence="2 3">
    <name type="scientific">Cohnella fermenti</name>
    <dbReference type="NCBI Taxonomy" id="2565925"/>
    <lineage>
        <taxon>Bacteria</taxon>
        <taxon>Bacillati</taxon>
        <taxon>Bacillota</taxon>
        <taxon>Bacilli</taxon>
        <taxon>Bacillales</taxon>
        <taxon>Paenibacillaceae</taxon>
        <taxon>Cohnella</taxon>
    </lineage>
</organism>